<name>A0A939G1U1_9HYPH</name>
<organism evidence="1 2">
    <name type="scientific">Jiella flava</name>
    <dbReference type="NCBI Taxonomy" id="2816857"/>
    <lineage>
        <taxon>Bacteria</taxon>
        <taxon>Pseudomonadati</taxon>
        <taxon>Pseudomonadota</taxon>
        <taxon>Alphaproteobacteria</taxon>
        <taxon>Hyphomicrobiales</taxon>
        <taxon>Aurantimonadaceae</taxon>
        <taxon>Jiella</taxon>
    </lineage>
</organism>
<gene>
    <name evidence="1" type="ORF">J1C48_13520</name>
</gene>
<proteinExistence type="predicted"/>
<dbReference type="RefSeq" id="WP_207258420.1">
    <property type="nucleotide sequence ID" value="NZ_JAFMPP010000011.1"/>
</dbReference>
<sequence length="196" mass="21859">MIGSILHLYDVYTIEQLCADLPAHAQEEACGGVQGAVLGFGIAVDYENREITKRYLDDWGRKLAAVRTTSRTLEQNRGLFASVDCEVASTFKNLQRMEEALSLLISTWRGVDANRGQTSSAEHETGFIVQIARVWAKAHGIEFSALKMSESRDNAAMTFIERVVEPALTAAKSRKTKNLPRHIKEIVYETKKQITA</sequence>
<protein>
    <submittedName>
        <fullName evidence="1">Uncharacterized protein</fullName>
    </submittedName>
</protein>
<evidence type="ECO:0000313" key="2">
    <source>
        <dbReference type="Proteomes" id="UP000664122"/>
    </source>
</evidence>
<evidence type="ECO:0000313" key="1">
    <source>
        <dbReference type="EMBL" id="MBO0663602.1"/>
    </source>
</evidence>
<dbReference type="AlphaFoldDB" id="A0A939G1U1"/>
<dbReference type="EMBL" id="JAFMPP010000011">
    <property type="protein sequence ID" value="MBO0663602.1"/>
    <property type="molecule type" value="Genomic_DNA"/>
</dbReference>
<reference evidence="1" key="1">
    <citation type="submission" date="2021-03" db="EMBL/GenBank/DDBJ databases">
        <title>Whole genome sequence of Jiella sp. CQZ9-1.</title>
        <authorList>
            <person name="Tuo L."/>
        </authorList>
    </citation>
    <scope>NUCLEOTIDE SEQUENCE</scope>
    <source>
        <strain evidence="1">CQZ9-1</strain>
    </source>
</reference>
<keyword evidence="2" id="KW-1185">Reference proteome</keyword>
<dbReference type="Proteomes" id="UP000664122">
    <property type="component" value="Unassembled WGS sequence"/>
</dbReference>
<accession>A0A939G1U1</accession>
<comment type="caution">
    <text evidence="1">The sequence shown here is derived from an EMBL/GenBank/DDBJ whole genome shotgun (WGS) entry which is preliminary data.</text>
</comment>